<dbReference type="Proteomes" id="UP000886721">
    <property type="component" value="Unassembled WGS sequence"/>
</dbReference>
<evidence type="ECO:0000313" key="3">
    <source>
        <dbReference type="Proteomes" id="UP000886721"/>
    </source>
</evidence>
<reference evidence="2" key="1">
    <citation type="journal article" date="2021" name="PeerJ">
        <title>Extensive microbial diversity within the chicken gut microbiome revealed by metagenomics and culture.</title>
        <authorList>
            <person name="Gilroy R."/>
            <person name="Ravi A."/>
            <person name="Getino M."/>
            <person name="Pursley I."/>
            <person name="Horton D.L."/>
            <person name="Alikhan N.F."/>
            <person name="Baker D."/>
            <person name="Gharbi K."/>
            <person name="Hall N."/>
            <person name="Watson M."/>
            <person name="Adriaenssens E.M."/>
            <person name="Foster-Nyarko E."/>
            <person name="Jarju S."/>
            <person name="Secka A."/>
            <person name="Antonio M."/>
            <person name="Oren A."/>
            <person name="Chaudhuri R.R."/>
            <person name="La Ragione R."/>
            <person name="Hildebrand F."/>
            <person name="Pallen M.J."/>
        </authorList>
    </citation>
    <scope>NUCLEOTIDE SEQUENCE</scope>
    <source>
        <strain evidence="2">CHK191-13928</strain>
    </source>
</reference>
<dbReference type="PANTHER" id="PTHR33164">
    <property type="entry name" value="TRANSCRIPTIONAL REGULATOR, MARR FAMILY"/>
    <property type="match status" value="1"/>
</dbReference>
<sequence length="154" mass="17898">MNYRKHAEEFMENMKVLRKNAALQCLSDVSQGEMAVLCYLHFSHNGATAGELTNEFQVRSSRTAAILNALEKKGYAYREPDPSDKRKVRVYITEEGKRFALHEHEDAVRHFEEILQMIGKEDSKHLIRIVQRITDCMEDQFFQDQKKGNGKYGN</sequence>
<organism evidence="2 3">
    <name type="scientific">Candidatus Anaerostipes excrementavium</name>
    <dbReference type="NCBI Taxonomy" id="2838463"/>
    <lineage>
        <taxon>Bacteria</taxon>
        <taxon>Bacillati</taxon>
        <taxon>Bacillota</taxon>
        <taxon>Clostridia</taxon>
        <taxon>Lachnospirales</taxon>
        <taxon>Lachnospiraceae</taxon>
        <taxon>Anaerostipes</taxon>
    </lineage>
</organism>
<dbReference type="Gene3D" id="1.10.10.10">
    <property type="entry name" value="Winged helix-like DNA-binding domain superfamily/Winged helix DNA-binding domain"/>
    <property type="match status" value="1"/>
</dbReference>
<evidence type="ECO:0000259" key="1">
    <source>
        <dbReference type="PROSITE" id="PS50995"/>
    </source>
</evidence>
<dbReference type="InterPro" id="IPR039422">
    <property type="entry name" value="MarR/SlyA-like"/>
</dbReference>
<dbReference type="InterPro" id="IPR036388">
    <property type="entry name" value="WH-like_DNA-bd_sf"/>
</dbReference>
<dbReference type="GO" id="GO:0003700">
    <property type="term" value="F:DNA-binding transcription factor activity"/>
    <property type="evidence" value="ECO:0007669"/>
    <property type="project" value="InterPro"/>
</dbReference>
<feature type="domain" description="HTH marR-type" evidence="1">
    <location>
        <begin position="1"/>
        <end position="135"/>
    </location>
</feature>
<dbReference type="PRINTS" id="PR00598">
    <property type="entry name" value="HTHMARR"/>
</dbReference>
<dbReference type="PROSITE" id="PS50995">
    <property type="entry name" value="HTH_MARR_2"/>
    <property type="match status" value="1"/>
</dbReference>
<dbReference type="GO" id="GO:0006950">
    <property type="term" value="P:response to stress"/>
    <property type="evidence" value="ECO:0007669"/>
    <property type="project" value="TreeGrafter"/>
</dbReference>
<dbReference type="SUPFAM" id="SSF46785">
    <property type="entry name" value="Winged helix' DNA-binding domain"/>
    <property type="match status" value="1"/>
</dbReference>
<dbReference type="SMART" id="SM00347">
    <property type="entry name" value="HTH_MARR"/>
    <property type="match status" value="1"/>
</dbReference>
<gene>
    <name evidence="2" type="ORF">H9735_11390</name>
</gene>
<dbReference type="AlphaFoldDB" id="A0A9D1WWV6"/>
<dbReference type="InterPro" id="IPR000835">
    <property type="entry name" value="HTH_MarR-typ"/>
</dbReference>
<name>A0A9D1WWV6_9FIRM</name>
<dbReference type="Pfam" id="PF01047">
    <property type="entry name" value="MarR"/>
    <property type="match status" value="1"/>
</dbReference>
<dbReference type="PANTHER" id="PTHR33164:SF43">
    <property type="entry name" value="HTH-TYPE TRANSCRIPTIONAL REPRESSOR YETL"/>
    <property type="match status" value="1"/>
</dbReference>
<dbReference type="InterPro" id="IPR036390">
    <property type="entry name" value="WH_DNA-bd_sf"/>
</dbReference>
<accession>A0A9D1WWV6</accession>
<reference evidence="2" key="2">
    <citation type="submission" date="2021-04" db="EMBL/GenBank/DDBJ databases">
        <authorList>
            <person name="Gilroy R."/>
        </authorList>
    </citation>
    <scope>NUCLEOTIDE SEQUENCE</scope>
    <source>
        <strain evidence="2">CHK191-13928</strain>
    </source>
</reference>
<evidence type="ECO:0000313" key="2">
    <source>
        <dbReference type="EMBL" id="HIX68709.1"/>
    </source>
</evidence>
<proteinExistence type="predicted"/>
<comment type="caution">
    <text evidence="2">The sequence shown here is derived from an EMBL/GenBank/DDBJ whole genome shotgun (WGS) entry which is preliminary data.</text>
</comment>
<protein>
    <submittedName>
        <fullName evidence="2">MarR family transcriptional regulator</fullName>
    </submittedName>
</protein>
<dbReference type="EMBL" id="DXEM01000034">
    <property type="protein sequence ID" value="HIX68709.1"/>
    <property type="molecule type" value="Genomic_DNA"/>
</dbReference>